<name>A0AAV7TQP3_PLEWA</name>
<comment type="caution">
    <text evidence="2">The sequence shown here is derived from an EMBL/GenBank/DDBJ whole genome shotgun (WGS) entry which is preliminary data.</text>
</comment>
<reference evidence="2" key="1">
    <citation type="journal article" date="2022" name="bioRxiv">
        <title>Sequencing and chromosome-scale assembly of the giantPleurodeles waltlgenome.</title>
        <authorList>
            <person name="Brown T."/>
            <person name="Elewa A."/>
            <person name="Iarovenko S."/>
            <person name="Subramanian E."/>
            <person name="Araus A.J."/>
            <person name="Petzold A."/>
            <person name="Susuki M."/>
            <person name="Suzuki K.-i.T."/>
            <person name="Hayashi T."/>
            <person name="Toyoda A."/>
            <person name="Oliveira C."/>
            <person name="Osipova E."/>
            <person name="Leigh N.D."/>
            <person name="Simon A."/>
            <person name="Yun M.H."/>
        </authorList>
    </citation>
    <scope>NUCLEOTIDE SEQUENCE</scope>
    <source>
        <strain evidence="2">20211129_DDA</strain>
        <tissue evidence="2">Liver</tissue>
    </source>
</reference>
<proteinExistence type="predicted"/>
<feature type="compositionally biased region" description="Basic and acidic residues" evidence="1">
    <location>
        <begin position="82"/>
        <end position="97"/>
    </location>
</feature>
<evidence type="ECO:0000313" key="2">
    <source>
        <dbReference type="EMBL" id="KAJ1178990.1"/>
    </source>
</evidence>
<accession>A0AAV7TQP3</accession>
<sequence>MPSGPSKEATGADTAASNQERDHVLSNPFELLGRRQQKRPVCGPRGFVKEEDPAGGEENVDEMSETEEEEERRLLRPVVTEDPLRCREPADSAREEGPDITVAQEVFHDTFSHGSGEAWPSQVRPQ</sequence>
<dbReference type="AlphaFoldDB" id="A0AAV7TQP3"/>
<feature type="compositionally biased region" description="Acidic residues" evidence="1">
    <location>
        <begin position="53"/>
        <end position="70"/>
    </location>
</feature>
<gene>
    <name evidence="2" type="ORF">NDU88_004229</name>
</gene>
<evidence type="ECO:0000313" key="3">
    <source>
        <dbReference type="Proteomes" id="UP001066276"/>
    </source>
</evidence>
<feature type="region of interest" description="Disordered" evidence="1">
    <location>
        <begin position="1"/>
        <end position="126"/>
    </location>
</feature>
<dbReference type="EMBL" id="JANPWB010000006">
    <property type="protein sequence ID" value="KAJ1178990.1"/>
    <property type="molecule type" value="Genomic_DNA"/>
</dbReference>
<dbReference type="Proteomes" id="UP001066276">
    <property type="component" value="Chromosome 3_2"/>
</dbReference>
<keyword evidence="3" id="KW-1185">Reference proteome</keyword>
<organism evidence="2 3">
    <name type="scientific">Pleurodeles waltl</name>
    <name type="common">Iberian ribbed newt</name>
    <dbReference type="NCBI Taxonomy" id="8319"/>
    <lineage>
        <taxon>Eukaryota</taxon>
        <taxon>Metazoa</taxon>
        <taxon>Chordata</taxon>
        <taxon>Craniata</taxon>
        <taxon>Vertebrata</taxon>
        <taxon>Euteleostomi</taxon>
        <taxon>Amphibia</taxon>
        <taxon>Batrachia</taxon>
        <taxon>Caudata</taxon>
        <taxon>Salamandroidea</taxon>
        <taxon>Salamandridae</taxon>
        <taxon>Pleurodelinae</taxon>
        <taxon>Pleurodeles</taxon>
    </lineage>
</organism>
<protein>
    <submittedName>
        <fullName evidence="2">Uncharacterized protein</fullName>
    </submittedName>
</protein>
<evidence type="ECO:0000256" key="1">
    <source>
        <dbReference type="SAM" id="MobiDB-lite"/>
    </source>
</evidence>